<name>A0A369AV81_9FIRM</name>
<gene>
    <name evidence="2" type="ORF">DFR58_11847</name>
</gene>
<feature type="transmembrane region" description="Helical" evidence="1">
    <location>
        <begin position="174"/>
        <end position="195"/>
    </location>
</feature>
<dbReference type="EMBL" id="QPJT01000018">
    <property type="protein sequence ID" value="RCX13229.1"/>
    <property type="molecule type" value="Genomic_DNA"/>
</dbReference>
<feature type="transmembrane region" description="Helical" evidence="1">
    <location>
        <begin position="309"/>
        <end position="328"/>
    </location>
</feature>
<dbReference type="RefSeq" id="WP_114298646.1">
    <property type="nucleotide sequence ID" value="NZ_QPJT01000018.1"/>
</dbReference>
<keyword evidence="1" id="KW-0812">Transmembrane</keyword>
<evidence type="ECO:0000256" key="1">
    <source>
        <dbReference type="SAM" id="Phobius"/>
    </source>
</evidence>
<feature type="transmembrane region" description="Helical" evidence="1">
    <location>
        <begin position="251"/>
        <end position="276"/>
    </location>
</feature>
<feature type="transmembrane region" description="Helical" evidence="1">
    <location>
        <begin position="125"/>
        <end position="143"/>
    </location>
</feature>
<dbReference type="InterPro" id="IPR012507">
    <property type="entry name" value="YibE_F"/>
</dbReference>
<dbReference type="Pfam" id="PF07907">
    <property type="entry name" value="YibE_F"/>
    <property type="match status" value="1"/>
</dbReference>
<keyword evidence="3" id="KW-1185">Reference proteome</keyword>
<feature type="transmembrane region" description="Helical" evidence="1">
    <location>
        <begin position="348"/>
        <end position="369"/>
    </location>
</feature>
<comment type="caution">
    <text evidence="2">The sequence shown here is derived from an EMBL/GenBank/DDBJ whole genome shotgun (WGS) entry which is preliminary data.</text>
</comment>
<proteinExistence type="predicted"/>
<evidence type="ECO:0000313" key="3">
    <source>
        <dbReference type="Proteomes" id="UP000253034"/>
    </source>
</evidence>
<organism evidence="2 3">
    <name type="scientific">Anaerobacterium chartisolvens</name>
    <dbReference type="NCBI Taxonomy" id="1297424"/>
    <lineage>
        <taxon>Bacteria</taxon>
        <taxon>Bacillati</taxon>
        <taxon>Bacillota</taxon>
        <taxon>Clostridia</taxon>
        <taxon>Eubacteriales</taxon>
        <taxon>Oscillospiraceae</taxon>
        <taxon>Anaerobacterium</taxon>
    </lineage>
</organism>
<dbReference type="PANTHER" id="PTHR41771">
    <property type="entry name" value="MEMBRANE PROTEIN-RELATED"/>
    <property type="match status" value="1"/>
</dbReference>
<keyword evidence="1" id="KW-0472">Membrane</keyword>
<dbReference type="PANTHER" id="PTHR41771:SF1">
    <property type="entry name" value="MEMBRANE PROTEIN"/>
    <property type="match status" value="1"/>
</dbReference>
<protein>
    <submittedName>
        <fullName evidence="2">Putative membrane protein</fullName>
    </submittedName>
</protein>
<dbReference type="AlphaFoldDB" id="A0A369AV81"/>
<feature type="transmembrane region" description="Helical" evidence="1">
    <location>
        <begin position="207"/>
        <end position="231"/>
    </location>
</feature>
<keyword evidence="1" id="KW-1133">Transmembrane helix</keyword>
<dbReference type="OrthoDB" id="5753718at2"/>
<feature type="transmembrane region" description="Helical" evidence="1">
    <location>
        <begin position="150"/>
        <end position="168"/>
    </location>
</feature>
<feature type="transmembrane region" description="Helical" evidence="1">
    <location>
        <begin position="7"/>
        <end position="29"/>
    </location>
</feature>
<accession>A0A369AV81</accession>
<reference evidence="2 3" key="1">
    <citation type="submission" date="2018-07" db="EMBL/GenBank/DDBJ databases">
        <title>Genomic Encyclopedia of Type Strains, Phase IV (KMG-IV): sequencing the most valuable type-strain genomes for metagenomic binning, comparative biology and taxonomic classification.</title>
        <authorList>
            <person name="Goeker M."/>
        </authorList>
    </citation>
    <scope>NUCLEOTIDE SEQUENCE [LARGE SCALE GENOMIC DNA]</scope>
    <source>
        <strain evidence="2 3">DSM 27016</strain>
    </source>
</reference>
<dbReference type="Proteomes" id="UP000253034">
    <property type="component" value="Unassembled WGS sequence"/>
</dbReference>
<sequence>MLKKHSSTILIAAVIILIPIIIFISRGLLEKPKDNVLFERARVIKVKNEELTQDTLVPGVVVGTQELEIEVLTGRFKDETFILKNPMSRLYNVYAKKGSQIVVQIFIKDNKAEHVNVYNYFREPVLYGLVGLFFAVLIIFGGLKGFKSVISLIFTGVMVIFFMIPLIFRGADPIPVSIVTVSAVIIATLFLVGGFNKKTLSASIGTVLGVICSGIISIIAGSLAHISGLTMEEAESLISIAEKSNLQINGLMFSSILIASLGAIMDVGMSIASAVFEIHDSNPRMDRSRLFKSGMNIGRDVMGTMSNTLILAFAGGAFSTILLIMAYAMPYRQIMNLDVISTELIQGMSGSIGIILTVPITSFISSALVKSRGTKLPLKSPNSL</sequence>
<evidence type="ECO:0000313" key="2">
    <source>
        <dbReference type="EMBL" id="RCX13229.1"/>
    </source>
</evidence>